<comment type="caution">
    <text evidence="1">The sequence shown here is derived from an EMBL/GenBank/DDBJ whole genome shotgun (WGS) entry which is preliminary data.</text>
</comment>
<evidence type="ECO:0000313" key="1">
    <source>
        <dbReference type="EMBL" id="KAL2713043.1"/>
    </source>
</evidence>
<protein>
    <submittedName>
        <fullName evidence="1">Uncharacterized protein</fullName>
    </submittedName>
</protein>
<dbReference type="Proteomes" id="UP001607302">
    <property type="component" value="Unassembled WGS sequence"/>
</dbReference>
<gene>
    <name evidence="1" type="ORF">V1478_017236</name>
</gene>
<organism evidence="1 2">
    <name type="scientific">Vespula squamosa</name>
    <name type="common">Southern yellow jacket</name>
    <name type="synonym">Wasp</name>
    <dbReference type="NCBI Taxonomy" id="30214"/>
    <lineage>
        <taxon>Eukaryota</taxon>
        <taxon>Metazoa</taxon>
        <taxon>Ecdysozoa</taxon>
        <taxon>Arthropoda</taxon>
        <taxon>Hexapoda</taxon>
        <taxon>Insecta</taxon>
        <taxon>Pterygota</taxon>
        <taxon>Neoptera</taxon>
        <taxon>Endopterygota</taxon>
        <taxon>Hymenoptera</taxon>
        <taxon>Apocrita</taxon>
        <taxon>Aculeata</taxon>
        <taxon>Vespoidea</taxon>
        <taxon>Vespidae</taxon>
        <taxon>Vespinae</taxon>
        <taxon>Vespula</taxon>
    </lineage>
</organism>
<keyword evidence="2" id="KW-1185">Reference proteome</keyword>
<dbReference type="EMBL" id="JAUDFV010000161">
    <property type="protein sequence ID" value="KAL2713043.1"/>
    <property type="molecule type" value="Genomic_DNA"/>
</dbReference>
<evidence type="ECO:0000313" key="2">
    <source>
        <dbReference type="Proteomes" id="UP001607302"/>
    </source>
</evidence>
<reference evidence="1 2" key="1">
    <citation type="journal article" date="2024" name="Ann. Entomol. Soc. Am.">
        <title>Genomic analyses of the southern and eastern yellowjacket wasps (Hymenoptera: Vespidae) reveal evolutionary signatures of social life.</title>
        <authorList>
            <person name="Catto M.A."/>
            <person name="Caine P.B."/>
            <person name="Orr S.E."/>
            <person name="Hunt B.G."/>
            <person name="Goodisman M.A.D."/>
        </authorList>
    </citation>
    <scope>NUCLEOTIDE SEQUENCE [LARGE SCALE GENOMIC DNA]</scope>
    <source>
        <strain evidence="1">233</strain>
        <tissue evidence="1">Head and thorax</tissue>
    </source>
</reference>
<accession>A0ABD1ZXE1</accession>
<dbReference type="AlphaFoldDB" id="A0ABD1ZXE1"/>
<sequence>MHQNTRKVKLYRINESQISKRLIASKWEAYTIPDIYIFQIAKDGPNGYHGTQQIRSETGGNGWSISETGSNNRMISVLETNGRSTIIIMIISPGGSSRGNRILKTAPYRFAISADGSGSAKLYGLCEPDADTSTFDEAVLLARADLGLARRFLLSIIDSLGPCSTRETRDSSHSNFAKADDRELVDRYFLTKFTFLVFTTSSRNLVPRIAKSQKIMKRRNRFKLVSARGSRWNVDYMRTSTTRNSRLS</sequence>
<proteinExistence type="predicted"/>
<name>A0ABD1ZXE1_VESSQ</name>